<feature type="binding site" description="axial binding residue" evidence="11">
    <location>
        <position position="477"/>
    </location>
    <ligand>
        <name>heme</name>
        <dbReference type="ChEBI" id="CHEBI:30413"/>
    </ligand>
    <ligandPart>
        <name>Fe</name>
        <dbReference type="ChEBI" id="CHEBI:18248"/>
    </ligandPart>
</feature>
<evidence type="ECO:0008006" key="17">
    <source>
        <dbReference type="Google" id="ProtNLM"/>
    </source>
</evidence>
<dbReference type="GO" id="GO:0005506">
    <property type="term" value="F:iron ion binding"/>
    <property type="evidence" value="ECO:0007669"/>
    <property type="project" value="InterPro"/>
</dbReference>
<dbReference type="InterPro" id="IPR001128">
    <property type="entry name" value="Cyt_P450"/>
</dbReference>
<dbReference type="Gramene" id="Pp3c2_37410V3.1">
    <property type="protein sequence ID" value="Pp3c2_37410V3.1"/>
    <property type="gene ID" value="Pp3c2_37410"/>
</dbReference>
<evidence type="ECO:0000256" key="12">
    <source>
        <dbReference type="RuleBase" id="RU000461"/>
    </source>
</evidence>
<feature type="transmembrane region" description="Helical" evidence="13">
    <location>
        <begin position="29"/>
        <end position="47"/>
    </location>
</feature>
<evidence type="ECO:0000256" key="6">
    <source>
        <dbReference type="ARBA" id="ARBA00022723"/>
    </source>
</evidence>
<dbReference type="FunFam" id="1.10.630.10:FF:000097">
    <property type="entry name" value="Cytochrome P-450 19"/>
    <property type="match status" value="1"/>
</dbReference>
<dbReference type="PRINTS" id="PR00385">
    <property type="entry name" value="P450"/>
</dbReference>
<dbReference type="OrthoDB" id="2789670at2759"/>
<dbReference type="AlphaFoldDB" id="A0A2K1L4J9"/>
<dbReference type="InterPro" id="IPR017972">
    <property type="entry name" value="Cyt_P450_CS"/>
</dbReference>
<evidence type="ECO:0000256" key="10">
    <source>
        <dbReference type="ARBA" id="ARBA00023136"/>
    </source>
</evidence>
<organism evidence="14">
    <name type="scientific">Physcomitrium patens</name>
    <name type="common">Spreading-leaved earth moss</name>
    <name type="synonym">Physcomitrella patens</name>
    <dbReference type="NCBI Taxonomy" id="3218"/>
    <lineage>
        <taxon>Eukaryota</taxon>
        <taxon>Viridiplantae</taxon>
        <taxon>Streptophyta</taxon>
        <taxon>Embryophyta</taxon>
        <taxon>Bryophyta</taxon>
        <taxon>Bryophytina</taxon>
        <taxon>Bryopsida</taxon>
        <taxon>Funariidae</taxon>
        <taxon>Funariales</taxon>
        <taxon>Funariaceae</taxon>
        <taxon>Physcomitrium</taxon>
    </lineage>
</organism>
<evidence type="ECO:0000256" key="1">
    <source>
        <dbReference type="ARBA" id="ARBA00001971"/>
    </source>
</evidence>
<accession>A0A2K1L4J9</accession>
<reference evidence="14 16" key="1">
    <citation type="journal article" date="2008" name="Science">
        <title>The Physcomitrella genome reveals evolutionary insights into the conquest of land by plants.</title>
        <authorList>
            <person name="Rensing S."/>
            <person name="Lang D."/>
            <person name="Zimmer A."/>
            <person name="Terry A."/>
            <person name="Salamov A."/>
            <person name="Shapiro H."/>
            <person name="Nishiyama T."/>
            <person name="Perroud P.-F."/>
            <person name="Lindquist E."/>
            <person name="Kamisugi Y."/>
            <person name="Tanahashi T."/>
            <person name="Sakakibara K."/>
            <person name="Fujita T."/>
            <person name="Oishi K."/>
            <person name="Shin-I T."/>
            <person name="Kuroki Y."/>
            <person name="Toyoda A."/>
            <person name="Suzuki Y."/>
            <person name="Hashimoto A."/>
            <person name="Yamaguchi K."/>
            <person name="Sugano A."/>
            <person name="Kohara Y."/>
            <person name="Fujiyama A."/>
            <person name="Anterola A."/>
            <person name="Aoki S."/>
            <person name="Ashton N."/>
            <person name="Barbazuk W.B."/>
            <person name="Barker E."/>
            <person name="Bennetzen J."/>
            <person name="Bezanilla M."/>
            <person name="Blankenship R."/>
            <person name="Cho S.H."/>
            <person name="Dutcher S."/>
            <person name="Estelle M."/>
            <person name="Fawcett J.A."/>
            <person name="Gundlach H."/>
            <person name="Hanada K."/>
            <person name="Heyl A."/>
            <person name="Hicks K.A."/>
            <person name="Hugh J."/>
            <person name="Lohr M."/>
            <person name="Mayer K."/>
            <person name="Melkozernov A."/>
            <person name="Murata T."/>
            <person name="Nelson D."/>
            <person name="Pils B."/>
            <person name="Prigge M."/>
            <person name="Reiss B."/>
            <person name="Renner T."/>
            <person name="Rombauts S."/>
            <person name="Rushton P."/>
            <person name="Sanderfoot A."/>
            <person name="Schween G."/>
            <person name="Shiu S.-H."/>
            <person name="Stueber K."/>
            <person name="Theodoulou F.L."/>
            <person name="Tu H."/>
            <person name="Van de Peer Y."/>
            <person name="Verrier P.J."/>
            <person name="Waters E."/>
            <person name="Wood A."/>
            <person name="Yang L."/>
            <person name="Cove D."/>
            <person name="Cuming A."/>
            <person name="Hasebe M."/>
            <person name="Lucas S."/>
            <person name="Mishler D.B."/>
            <person name="Reski R."/>
            <person name="Grigoriev I."/>
            <person name="Quatrano R.S."/>
            <person name="Boore J.L."/>
        </authorList>
    </citation>
    <scope>NUCLEOTIDE SEQUENCE [LARGE SCALE GENOMIC DNA]</scope>
    <source>
        <strain evidence="15 16">cv. Gransden 2004</strain>
    </source>
</reference>
<proteinExistence type="inferred from homology"/>
<dbReference type="RefSeq" id="XP_024359282.1">
    <property type="nucleotide sequence ID" value="XM_024503514.2"/>
</dbReference>
<keyword evidence="7 13" id="KW-1133">Transmembrane helix</keyword>
<keyword evidence="9 11" id="KW-0408">Iron</keyword>
<keyword evidence="12" id="KW-0503">Monooxygenase</keyword>
<sequence length="540" mass="61191">MYFEKTTVARMLTAGFESENGLTGRRVEFYVFLAAIFIMPLVLLKITRRPRLKLPPSPPAYPIIGHLHLLGKLPHQSMTNLAKKYGEIYSLRLGSVPAIVISTPEMAKEFLLTNDKIWSSRSVHMTSGYYFSYDYAGIAFAPSTPVWRSLRKICMSELFTQRRLEASKGLREEEMQYMIRSILDDAHQGRLIDLKLKINALTANIVARMVLNKRFTGCIDSTVETEAEAHQFKEMMEEHFLLLGVFMIGDYIPWLSPLDLGGTEKRMKSLRKRLDAFLDDILEVHEVKRAKGPIPEEDQDVIDVLLNEMYQQDSNESKQLDTNNVKSTILNLFAGGTDTSTVTIEWAMSEMLRNPTIMGKLKAELDARIGKDRRVRETDLSDLPYLQAVTKETFRLHPVGPLLIPHVSTHDCEVGGYHIPTGTRLYVNVYAIGRNPKVWDRPLEFDPERFMTGLNAGVDVKGKHFHLLPFGTGRRGCPALPLGLLIVQWTLATLVHALDLSLPQSMEPKDVDMTEAYGLTVPRAQSLYLNAKLRAADHLY</sequence>
<evidence type="ECO:0000256" key="7">
    <source>
        <dbReference type="ARBA" id="ARBA00022989"/>
    </source>
</evidence>
<dbReference type="CDD" id="cd20618">
    <property type="entry name" value="CYP71_clan"/>
    <property type="match status" value="1"/>
</dbReference>
<evidence type="ECO:0000313" key="16">
    <source>
        <dbReference type="Proteomes" id="UP000006727"/>
    </source>
</evidence>
<evidence type="ECO:0000256" key="5">
    <source>
        <dbReference type="ARBA" id="ARBA00022692"/>
    </source>
</evidence>
<comment type="subcellular location">
    <subcellularLocation>
        <location evidence="2">Membrane</location>
        <topology evidence="2">Single-pass membrane protein</topology>
    </subcellularLocation>
</comment>
<dbReference type="EnsemblPlants" id="Pp3c2_37410V3.1">
    <property type="protein sequence ID" value="Pp3c2_37410V3.1"/>
    <property type="gene ID" value="Pp3c2_37410"/>
</dbReference>
<evidence type="ECO:0000256" key="13">
    <source>
        <dbReference type="SAM" id="Phobius"/>
    </source>
</evidence>
<keyword evidence="4 11" id="KW-0349">Heme</keyword>
<dbReference type="GO" id="GO:0020037">
    <property type="term" value="F:heme binding"/>
    <property type="evidence" value="ECO:0007669"/>
    <property type="project" value="InterPro"/>
</dbReference>
<dbReference type="Gene3D" id="1.10.630.10">
    <property type="entry name" value="Cytochrome P450"/>
    <property type="match status" value="1"/>
</dbReference>
<keyword evidence="16" id="KW-1185">Reference proteome</keyword>
<evidence type="ECO:0000256" key="3">
    <source>
        <dbReference type="ARBA" id="ARBA00010617"/>
    </source>
</evidence>
<dbReference type="PANTHER" id="PTHR47944:SF4">
    <property type="entry name" value="OS09G0441700 PROTEIN"/>
    <property type="match status" value="1"/>
</dbReference>
<dbReference type="EnsemblPlants" id="Pp3c2_37410V3.2">
    <property type="protein sequence ID" value="Pp3c2_37410V3.2"/>
    <property type="gene ID" value="Pp3c2_37410"/>
</dbReference>
<dbReference type="PRINTS" id="PR00463">
    <property type="entry name" value="EP450I"/>
</dbReference>
<evidence type="ECO:0000256" key="11">
    <source>
        <dbReference type="PIRSR" id="PIRSR602401-1"/>
    </source>
</evidence>
<dbReference type="SUPFAM" id="SSF48264">
    <property type="entry name" value="Cytochrome P450"/>
    <property type="match status" value="1"/>
</dbReference>
<dbReference type="GO" id="GO:0044550">
    <property type="term" value="P:secondary metabolite biosynthetic process"/>
    <property type="evidence" value="ECO:0007669"/>
    <property type="project" value="UniProtKB-ARBA"/>
</dbReference>
<dbReference type="EMBL" id="ABEU02000002">
    <property type="protein sequence ID" value="PNR60954.1"/>
    <property type="molecule type" value="Genomic_DNA"/>
</dbReference>
<keyword evidence="8 12" id="KW-0560">Oxidoreductase</keyword>
<dbReference type="GO" id="GO:0016709">
    <property type="term" value="F:oxidoreductase activity, acting on paired donors, with incorporation or reduction of molecular oxygen, NAD(P)H as one donor, and incorporation of one atom of oxygen"/>
    <property type="evidence" value="ECO:0000318"/>
    <property type="project" value="GO_Central"/>
</dbReference>
<comment type="similarity">
    <text evidence="3 12">Belongs to the cytochrome P450 family.</text>
</comment>
<dbReference type="PANTHER" id="PTHR47944">
    <property type="entry name" value="CYTOCHROME P450 98A9"/>
    <property type="match status" value="1"/>
</dbReference>
<dbReference type="Proteomes" id="UP000006727">
    <property type="component" value="Chromosome 2"/>
</dbReference>
<keyword evidence="6 11" id="KW-0479">Metal-binding</keyword>
<dbReference type="RefSeq" id="XP_073388116.1">
    <property type="nucleotide sequence ID" value="XM_073532015.1"/>
</dbReference>
<evidence type="ECO:0000256" key="2">
    <source>
        <dbReference type="ARBA" id="ARBA00004167"/>
    </source>
</evidence>
<dbReference type="PaxDb" id="3218-PP1S1_111V6.1"/>
<evidence type="ECO:0000256" key="9">
    <source>
        <dbReference type="ARBA" id="ARBA00023004"/>
    </source>
</evidence>
<keyword evidence="10 13" id="KW-0472">Membrane</keyword>
<dbReference type="GO" id="GO:0016020">
    <property type="term" value="C:membrane"/>
    <property type="evidence" value="ECO:0000318"/>
    <property type="project" value="GO_Central"/>
</dbReference>
<name>A0A2K1L4J9_PHYPA</name>
<dbReference type="GeneID" id="112274230"/>
<gene>
    <name evidence="15" type="primary">LOC112274230</name>
    <name evidence="14" type="ORF">PHYPA_003747</name>
</gene>
<evidence type="ECO:0000256" key="8">
    <source>
        <dbReference type="ARBA" id="ARBA00023002"/>
    </source>
</evidence>
<dbReference type="Gramene" id="Pp3c2_37410V3.2">
    <property type="protein sequence ID" value="Pp3c2_37410V3.2"/>
    <property type="gene ID" value="Pp3c2_37410"/>
</dbReference>
<reference evidence="14 16" key="2">
    <citation type="journal article" date="2018" name="Plant J.">
        <title>The Physcomitrella patens chromosome-scale assembly reveals moss genome structure and evolution.</title>
        <authorList>
            <person name="Lang D."/>
            <person name="Ullrich K.K."/>
            <person name="Murat F."/>
            <person name="Fuchs J."/>
            <person name="Jenkins J."/>
            <person name="Haas F.B."/>
            <person name="Piednoel M."/>
            <person name="Gundlach H."/>
            <person name="Van Bel M."/>
            <person name="Meyberg R."/>
            <person name="Vives C."/>
            <person name="Morata J."/>
            <person name="Symeonidi A."/>
            <person name="Hiss M."/>
            <person name="Muchero W."/>
            <person name="Kamisugi Y."/>
            <person name="Saleh O."/>
            <person name="Blanc G."/>
            <person name="Decker E.L."/>
            <person name="van Gessel N."/>
            <person name="Grimwood J."/>
            <person name="Hayes R.D."/>
            <person name="Graham S.W."/>
            <person name="Gunter L.E."/>
            <person name="McDaniel S.F."/>
            <person name="Hoernstein S.N.W."/>
            <person name="Larsson A."/>
            <person name="Li F.W."/>
            <person name="Perroud P.F."/>
            <person name="Phillips J."/>
            <person name="Ranjan P."/>
            <person name="Rokshar D.S."/>
            <person name="Rothfels C.J."/>
            <person name="Schneider L."/>
            <person name="Shu S."/>
            <person name="Stevenson D.W."/>
            <person name="Thummler F."/>
            <person name="Tillich M."/>
            <person name="Villarreal Aguilar J.C."/>
            <person name="Widiez T."/>
            <person name="Wong G.K."/>
            <person name="Wymore A."/>
            <person name="Zhang Y."/>
            <person name="Zimmer A.D."/>
            <person name="Quatrano R.S."/>
            <person name="Mayer K.F.X."/>
            <person name="Goodstein D."/>
            <person name="Casacuberta J.M."/>
            <person name="Vandepoele K."/>
            <person name="Reski R."/>
            <person name="Cuming A.C."/>
            <person name="Tuskan G.A."/>
            <person name="Maumus F."/>
            <person name="Salse J."/>
            <person name="Schmutz J."/>
            <person name="Rensing S.A."/>
        </authorList>
    </citation>
    <scope>NUCLEOTIDE SEQUENCE [LARGE SCALE GENOMIC DNA]</scope>
    <source>
        <strain evidence="15 16">cv. Gransden 2004</strain>
    </source>
</reference>
<dbReference type="Pfam" id="PF00067">
    <property type="entry name" value="p450"/>
    <property type="match status" value="1"/>
</dbReference>
<dbReference type="PROSITE" id="PS00086">
    <property type="entry name" value="CYTOCHROME_P450"/>
    <property type="match status" value="1"/>
</dbReference>
<dbReference type="InterPro" id="IPR036396">
    <property type="entry name" value="Cyt_P450_sf"/>
</dbReference>
<evidence type="ECO:0000313" key="14">
    <source>
        <dbReference type="EMBL" id="PNR60954.1"/>
    </source>
</evidence>
<evidence type="ECO:0000256" key="4">
    <source>
        <dbReference type="ARBA" id="ARBA00022617"/>
    </source>
</evidence>
<comment type="cofactor">
    <cofactor evidence="1 11">
        <name>heme</name>
        <dbReference type="ChEBI" id="CHEBI:30413"/>
    </cofactor>
</comment>
<reference evidence="15" key="3">
    <citation type="submission" date="2020-12" db="UniProtKB">
        <authorList>
            <consortium name="EnsemblPlants"/>
        </authorList>
    </citation>
    <scope>IDENTIFICATION</scope>
</reference>
<dbReference type="STRING" id="3218.A0A2K1L4J9"/>
<protein>
    <recommendedName>
        <fullName evidence="17">Cytochrome P450</fullName>
    </recommendedName>
</protein>
<keyword evidence="5 13" id="KW-0812">Transmembrane</keyword>
<evidence type="ECO:0000313" key="15">
    <source>
        <dbReference type="EnsemblPlants" id="Pp3c2_37410V3.1"/>
    </source>
</evidence>
<dbReference type="InterPro" id="IPR002401">
    <property type="entry name" value="Cyt_P450_E_grp-I"/>
</dbReference>